<feature type="signal peptide" evidence="1">
    <location>
        <begin position="1"/>
        <end position="21"/>
    </location>
</feature>
<name>A0A9P6Q0Q6_9FUNG</name>
<organism evidence="2 3">
    <name type="scientific">Actinomortierella ambigua</name>
    <dbReference type="NCBI Taxonomy" id="1343610"/>
    <lineage>
        <taxon>Eukaryota</taxon>
        <taxon>Fungi</taxon>
        <taxon>Fungi incertae sedis</taxon>
        <taxon>Mucoromycota</taxon>
        <taxon>Mortierellomycotina</taxon>
        <taxon>Mortierellomycetes</taxon>
        <taxon>Mortierellales</taxon>
        <taxon>Mortierellaceae</taxon>
        <taxon>Actinomortierella</taxon>
    </lineage>
</organism>
<keyword evidence="3" id="KW-1185">Reference proteome</keyword>
<dbReference type="Proteomes" id="UP000807716">
    <property type="component" value="Unassembled WGS sequence"/>
</dbReference>
<dbReference type="AlphaFoldDB" id="A0A9P6Q0Q6"/>
<proteinExistence type="predicted"/>
<reference evidence="2" key="1">
    <citation type="journal article" date="2020" name="Fungal Divers.">
        <title>Resolving the Mortierellaceae phylogeny through synthesis of multi-gene phylogenetics and phylogenomics.</title>
        <authorList>
            <person name="Vandepol N."/>
            <person name="Liber J."/>
            <person name="Desiro A."/>
            <person name="Na H."/>
            <person name="Kennedy M."/>
            <person name="Barry K."/>
            <person name="Grigoriev I.V."/>
            <person name="Miller A.N."/>
            <person name="O'Donnell K."/>
            <person name="Stajich J.E."/>
            <person name="Bonito G."/>
        </authorList>
    </citation>
    <scope>NUCLEOTIDE SEQUENCE</scope>
    <source>
        <strain evidence="2">BC1065</strain>
    </source>
</reference>
<protein>
    <submittedName>
        <fullName evidence="2">Uncharacterized protein</fullName>
    </submittedName>
</protein>
<gene>
    <name evidence="2" type="ORF">DFQ27_005986</name>
</gene>
<dbReference type="EMBL" id="JAAAJB010000433">
    <property type="protein sequence ID" value="KAG0255954.1"/>
    <property type="molecule type" value="Genomic_DNA"/>
</dbReference>
<feature type="chain" id="PRO_5040293140" evidence="1">
    <location>
        <begin position="22"/>
        <end position="162"/>
    </location>
</feature>
<comment type="caution">
    <text evidence="2">The sequence shown here is derived from an EMBL/GenBank/DDBJ whole genome shotgun (WGS) entry which is preliminary data.</text>
</comment>
<keyword evidence="1" id="KW-0732">Signal</keyword>
<evidence type="ECO:0000256" key="1">
    <source>
        <dbReference type="SAM" id="SignalP"/>
    </source>
</evidence>
<evidence type="ECO:0000313" key="3">
    <source>
        <dbReference type="Proteomes" id="UP000807716"/>
    </source>
</evidence>
<accession>A0A9P6Q0Q6</accession>
<sequence length="162" mass="18611">MVRLTIFTALATLVVLSTTTALTFDDDVRIRNRKEGGWLNGRDTPKFAPIVVEEKPAGAFGVWAIRDADEESHFFYNKGSSFPVLPTNQERQVMTSGVRIVPSYLRLESVDVSGYHIKDVKTSLYWTRVDNEVFLRPLDPSDDNQIWDFLLRGFDDEFAFWE</sequence>
<evidence type="ECO:0000313" key="2">
    <source>
        <dbReference type="EMBL" id="KAG0255954.1"/>
    </source>
</evidence>